<evidence type="ECO:0000313" key="1">
    <source>
        <dbReference type="EMBL" id="KAA8514918.1"/>
    </source>
</evidence>
<dbReference type="EMBL" id="CM018052">
    <property type="protein sequence ID" value="KAA8514918.1"/>
    <property type="molecule type" value="Genomic_DNA"/>
</dbReference>
<dbReference type="AlphaFoldDB" id="A0A5J4ZBF4"/>
<keyword evidence="2" id="KW-1185">Reference proteome</keyword>
<evidence type="ECO:0000313" key="2">
    <source>
        <dbReference type="Proteomes" id="UP000325577"/>
    </source>
</evidence>
<dbReference type="OrthoDB" id="428159at2759"/>
<sequence length="195" mass="21902">MGFPLFLPLPVENRELHGSVNLQGIAPISIDSRKKLCSVLVGVLKLVRGSYRQWKEQVTDGLGCQWSWLEELQLGAAELERLEQQLRIRFHGSITNIFESNAAVSQTIALGITAAVQMTIDEVKQTAQQQVNRALRDQWEGMLANQFRPEQLVVIKRGLLVTDKKLMANKKTADLVTEYVLGDGKIIRMGFAQIM</sequence>
<accession>A0A5J4ZBF4</accession>
<protein>
    <submittedName>
        <fullName evidence="1">Uncharacterized protein</fullName>
    </submittedName>
</protein>
<proteinExistence type="predicted"/>
<name>A0A5J4ZBF4_9ASTE</name>
<dbReference type="Proteomes" id="UP000325577">
    <property type="component" value="Linkage Group LG9"/>
</dbReference>
<reference evidence="1 2" key="1">
    <citation type="submission" date="2019-09" db="EMBL/GenBank/DDBJ databases">
        <title>A chromosome-level genome assembly of the Chinese tupelo Nyssa sinensis.</title>
        <authorList>
            <person name="Yang X."/>
            <person name="Kang M."/>
            <person name="Yang Y."/>
            <person name="Xiong H."/>
            <person name="Wang M."/>
            <person name="Zhang Z."/>
            <person name="Wang Z."/>
            <person name="Wu H."/>
            <person name="Ma T."/>
            <person name="Liu J."/>
            <person name="Xi Z."/>
        </authorList>
    </citation>
    <scope>NUCLEOTIDE SEQUENCE [LARGE SCALE GENOMIC DNA]</scope>
    <source>
        <strain evidence="1">J267</strain>
        <tissue evidence="1">Leaf</tissue>
    </source>
</reference>
<organism evidence="1 2">
    <name type="scientific">Nyssa sinensis</name>
    <dbReference type="NCBI Taxonomy" id="561372"/>
    <lineage>
        <taxon>Eukaryota</taxon>
        <taxon>Viridiplantae</taxon>
        <taxon>Streptophyta</taxon>
        <taxon>Embryophyta</taxon>
        <taxon>Tracheophyta</taxon>
        <taxon>Spermatophyta</taxon>
        <taxon>Magnoliopsida</taxon>
        <taxon>eudicotyledons</taxon>
        <taxon>Gunneridae</taxon>
        <taxon>Pentapetalae</taxon>
        <taxon>asterids</taxon>
        <taxon>Cornales</taxon>
        <taxon>Nyssaceae</taxon>
        <taxon>Nyssa</taxon>
    </lineage>
</organism>
<gene>
    <name evidence="1" type="ORF">F0562_018097</name>
</gene>